<dbReference type="KEGG" id="rah:Rahaq_4999"/>
<name>A0A0H3FHF2_RAHSY</name>
<protein>
    <submittedName>
        <fullName evidence="1">Uncharacterized protein</fullName>
    </submittedName>
</protein>
<evidence type="ECO:0000313" key="2">
    <source>
        <dbReference type="Proteomes" id="UP000007257"/>
    </source>
</evidence>
<keyword evidence="1" id="KW-0614">Plasmid</keyword>
<dbReference type="eggNOG" id="ENOG5032U0D">
    <property type="taxonomic scope" value="Bacteria"/>
</dbReference>
<sequence>MKSGLIIREDNAQSVLDALKSIGNKDVLVGIPSDRAARGEGDSINNAELGYLHSYGGTIEIPEHSVTINRKVNPDGSFANNGQFVKAKKSNFSTIHTVKAHAVTLPPRPFLDLGIDEKRNEIVSQFKQAASAILSGNAQAADISLNRAGIIAADGAKGIIQAGDKLTPLAESTKRNRRSRGRVGEKPLYDTGELLRSITYIVRDKNASS</sequence>
<proteinExistence type="predicted"/>
<geneLocation type="plasmid" evidence="1 2">
    <name>pRAHAQ01</name>
</geneLocation>
<reference evidence="1 2" key="2">
    <citation type="journal article" date="2012" name="J. Bacteriol.">
        <title>Complete Genome Sequence of Rahnella sp. Strain Y9602, a Gammaproteobacterium Isolate from Metal- and Radionuclide-Contaminated Soil.</title>
        <authorList>
            <person name="Martinez R.J."/>
            <person name="Bruce D."/>
            <person name="Detter C."/>
            <person name="Goodwin L.A."/>
            <person name="Han J."/>
            <person name="Han C.S."/>
            <person name="Held B."/>
            <person name="Land M.L."/>
            <person name="Mikhailova N."/>
            <person name="Nolan M."/>
            <person name="Pennacchio L."/>
            <person name="Pitluck S."/>
            <person name="Tapia R."/>
            <person name="Woyke T."/>
            <person name="Sobecky P.A."/>
        </authorList>
    </citation>
    <scope>NUCLEOTIDE SEQUENCE [LARGE SCALE GENOMIC DNA]</scope>
    <source>
        <strain evidence="1 2">Y9602</strain>
        <plasmid evidence="1 2">pRAHAQ01</plasmid>
    </source>
</reference>
<accession>A0A0H3FHF2</accession>
<dbReference type="EMBL" id="CP002506">
    <property type="protein sequence ID" value="ADW76574.1"/>
    <property type="molecule type" value="Genomic_DNA"/>
</dbReference>
<organism evidence="1 2">
    <name type="scientific">Rahnella sp. (strain Y9602)</name>
    <dbReference type="NCBI Taxonomy" id="2703885"/>
    <lineage>
        <taxon>Bacteria</taxon>
        <taxon>Pseudomonadati</taxon>
        <taxon>Pseudomonadota</taxon>
        <taxon>Gammaproteobacteria</taxon>
        <taxon>Enterobacterales</taxon>
        <taxon>Yersiniaceae</taxon>
        <taxon>Rahnella</taxon>
    </lineage>
</organism>
<dbReference type="OrthoDB" id="8160844at2"/>
<dbReference type="HOGENOM" id="CLU_096367_2_0_6"/>
<dbReference type="Proteomes" id="UP000007257">
    <property type="component" value="Plasmid pRAHAQ01"/>
</dbReference>
<gene>
    <name evidence="1" type="ordered locus">Rahaq_4999</name>
</gene>
<evidence type="ECO:0000313" key="1">
    <source>
        <dbReference type="EMBL" id="ADW76574.1"/>
    </source>
</evidence>
<dbReference type="AlphaFoldDB" id="A0A0H3FHF2"/>
<reference evidence="2" key="1">
    <citation type="submission" date="2011-01" db="EMBL/GenBank/DDBJ databases">
        <title>Complete sequence of plasmid1 of Rahnella sp. Y9602.</title>
        <authorList>
            <consortium name="US DOE Joint Genome Institute"/>
            <person name="Lucas S."/>
            <person name="Copeland A."/>
            <person name="Lapidus A."/>
            <person name="Cheng J.-F."/>
            <person name="Goodwin L."/>
            <person name="Pitluck S."/>
            <person name="Lu M."/>
            <person name="Detter J.C."/>
            <person name="Han C."/>
            <person name="Tapia R."/>
            <person name="Land M."/>
            <person name="Hauser L."/>
            <person name="Kyrpides N."/>
            <person name="Ivanova N."/>
            <person name="Ovchinnikova G."/>
            <person name="Pagani I."/>
            <person name="Sobecky P.A."/>
            <person name="Martinez R.J."/>
            <person name="Woyke T."/>
        </authorList>
    </citation>
    <scope>NUCLEOTIDE SEQUENCE [LARGE SCALE GENOMIC DNA]</scope>
    <source>
        <strain evidence="2">Y9602</strain>
        <plasmid evidence="2">pRAHAQ01</plasmid>
    </source>
</reference>